<gene>
    <name evidence="3" type="primary">SEC14L2</name>
    <name evidence="3" type="ORF">CDAR_369262</name>
</gene>
<dbReference type="CDD" id="cd00170">
    <property type="entry name" value="SEC14"/>
    <property type="match status" value="2"/>
</dbReference>
<dbReference type="InterPro" id="IPR051064">
    <property type="entry name" value="SEC14/CRAL-TRIO_domain"/>
</dbReference>
<reference evidence="3 4" key="1">
    <citation type="submission" date="2021-06" db="EMBL/GenBank/DDBJ databases">
        <title>Caerostris darwini draft genome.</title>
        <authorList>
            <person name="Kono N."/>
            <person name="Arakawa K."/>
        </authorList>
    </citation>
    <scope>NUCLEOTIDE SEQUENCE [LARGE SCALE GENOMIC DNA]</scope>
</reference>
<evidence type="ECO:0000259" key="2">
    <source>
        <dbReference type="PROSITE" id="PS50866"/>
    </source>
</evidence>
<dbReference type="InterPro" id="IPR011074">
    <property type="entry name" value="CRAL/TRIO_N_dom"/>
</dbReference>
<dbReference type="SUPFAM" id="SSF46938">
    <property type="entry name" value="CRAL/TRIO N-terminal domain"/>
    <property type="match status" value="2"/>
</dbReference>
<dbReference type="Pfam" id="PF25883">
    <property type="entry name" value="F28H7_8_C"/>
    <property type="match status" value="1"/>
</dbReference>
<dbReference type="Gene3D" id="2.60.120.680">
    <property type="entry name" value="GOLD domain"/>
    <property type="match status" value="1"/>
</dbReference>
<protein>
    <submittedName>
        <fullName evidence="3">SEC14-like protein 2</fullName>
    </submittedName>
</protein>
<evidence type="ECO:0000313" key="3">
    <source>
        <dbReference type="EMBL" id="GIY10897.1"/>
    </source>
</evidence>
<feature type="domain" description="GOLD" evidence="2">
    <location>
        <begin position="316"/>
        <end position="424"/>
    </location>
</feature>
<keyword evidence="4" id="KW-1185">Reference proteome</keyword>
<feature type="domain" description="CRAL-TRIO" evidence="1">
    <location>
        <begin position="518"/>
        <end position="693"/>
    </location>
</feature>
<dbReference type="SMART" id="SM01100">
    <property type="entry name" value="CRAL_TRIO_N"/>
    <property type="match status" value="2"/>
</dbReference>
<dbReference type="Pfam" id="PF03765">
    <property type="entry name" value="CRAL_TRIO_N"/>
    <property type="match status" value="1"/>
</dbReference>
<proteinExistence type="predicted"/>
<dbReference type="InterPro" id="IPR001251">
    <property type="entry name" value="CRAL-TRIO_dom"/>
</dbReference>
<dbReference type="AlphaFoldDB" id="A0AAV4QNS2"/>
<organism evidence="3 4">
    <name type="scientific">Caerostris darwini</name>
    <dbReference type="NCBI Taxonomy" id="1538125"/>
    <lineage>
        <taxon>Eukaryota</taxon>
        <taxon>Metazoa</taxon>
        <taxon>Ecdysozoa</taxon>
        <taxon>Arthropoda</taxon>
        <taxon>Chelicerata</taxon>
        <taxon>Arachnida</taxon>
        <taxon>Araneae</taxon>
        <taxon>Araneomorphae</taxon>
        <taxon>Entelegynae</taxon>
        <taxon>Araneoidea</taxon>
        <taxon>Araneidae</taxon>
        <taxon>Caerostris</taxon>
    </lineage>
</organism>
<feature type="domain" description="CRAL-TRIO" evidence="1">
    <location>
        <begin position="115"/>
        <end position="289"/>
    </location>
</feature>
<dbReference type="SUPFAM" id="SSF101576">
    <property type="entry name" value="Supernatant protein factor (SPF), C-terminal domain"/>
    <property type="match status" value="1"/>
</dbReference>
<dbReference type="InterPro" id="IPR058960">
    <property type="entry name" value="Ctg-1-like_C"/>
</dbReference>
<dbReference type="Gene3D" id="3.40.525.10">
    <property type="entry name" value="CRAL-TRIO lipid binding domain"/>
    <property type="match status" value="2"/>
</dbReference>
<dbReference type="SMART" id="SM00516">
    <property type="entry name" value="SEC14"/>
    <property type="match status" value="2"/>
</dbReference>
<comment type="caution">
    <text evidence="3">The sequence shown here is derived from an EMBL/GenBank/DDBJ whole genome shotgun (WGS) entry which is preliminary data.</text>
</comment>
<evidence type="ECO:0000313" key="4">
    <source>
        <dbReference type="Proteomes" id="UP001054837"/>
    </source>
</evidence>
<dbReference type="EMBL" id="BPLQ01004818">
    <property type="protein sequence ID" value="GIY10897.1"/>
    <property type="molecule type" value="Genomic_DNA"/>
</dbReference>
<dbReference type="InterPro" id="IPR036598">
    <property type="entry name" value="GOLD_dom_sf"/>
</dbReference>
<dbReference type="PRINTS" id="PR00180">
    <property type="entry name" value="CRETINALDHBP"/>
</dbReference>
<evidence type="ECO:0000259" key="1">
    <source>
        <dbReference type="PROSITE" id="PS50191"/>
    </source>
</evidence>
<name>A0AAV4QNS2_9ARAC</name>
<dbReference type="Proteomes" id="UP001054837">
    <property type="component" value="Unassembled WGS sequence"/>
</dbReference>
<dbReference type="GO" id="GO:0005737">
    <property type="term" value="C:cytoplasm"/>
    <property type="evidence" value="ECO:0007669"/>
    <property type="project" value="TreeGrafter"/>
</dbReference>
<dbReference type="PANTHER" id="PTHR23324">
    <property type="entry name" value="SEC14 RELATED PROTEIN"/>
    <property type="match status" value="1"/>
</dbReference>
<accession>A0AAV4QNS2</accession>
<dbReference type="PANTHER" id="PTHR23324:SF83">
    <property type="entry name" value="SEC14-LIKE PROTEIN 2"/>
    <property type="match status" value="1"/>
</dbReference>
<dbReference type="SUPFAM" id="SSF52087">
    <property type="entry name" value="CRAL/TRIO domain"/>
    <property type="match status" value="2"/>
</dbReference>
<dbReference type="InterPro" id="IPR036865">
    <property type="entry name" value="CRAL-TRIO_dom_sf"/>
</dbReference>
<dbReference type="PROSITE" id="PS50191">
    <property type="entry name" value="CRAL_TRIO"/>
    <property type="match status" value="2"/>
</dbReference>
<dbReference type="PROSITE" id="PS50866">
    <property type="entry name" value="GOLD"/>
    <property type="match status" value="1"/>
</dbReference>
<dbReference type="InterPro" id="IPR036273">
    <property type="entry name" value="CRAL/TRIO_N_dom_sf"/>
</dbReference>
<dbReference type="InterPro" id="IPR009038">
    <property type="entry name" value="GOLD_dom"/>
</dbReference>
<dbReference type="Pfam" id="PF00650">
    <property type="entry name" value="CRAL_TRIO"/>
    <property type="match status" value="2"/>
</dbReference>
<sequence>MKRENISYLVNCSKERHGSKKDVNLTNVQCARSPSSTQKMTRIEDISMEEMAAIEELKRRVDKDLTPKLREDETLYYRFLKARDFNVQNAEDMLRKHIEWRKEYQMDTILMDYKPPEVLIKYFTMNFLGFDKEGFPVRYVDLAADHKGLISSVKKVDLIKYNLYLVEQDMETLKKQSKKLGKPLTKVMYIHNYEKITLGLATNKAVLELLLLAVKMYQDNYPERIKSIYIINASIYFSMIFTFVKSFIAPAVLAKLHIFGQDKWSDAFLQLIDANVLPAFLGGNRTDPDGNPLCLSFMVHPKIIPESYYLQKSEKKLSLCPDVKKVTVTRFSKEIISFDVQKANSLLEWEFETKNRDIAFGVYFKEDLHENSKPIEVIPKQRLDTYYDTETGTYKCEKTGTYFAIFDNSYSWFFPKEIYYRMRVKKNCNMHIRYSILNYSKNLWKTMDLTDIQKNAISELRKRFKNEVSEEVYEDTHMFYKFLKARNFNLRQAESMLRKNLAFRKKLQLDTIITDYKVLEVCEKYISHNFLGYDKEGSPVYLSATGNLDCKGVFKSANKLEILKFLLQFHEVMLQQLKLQTKKLGKPIVQCVYIYDMDKFTLAKATDKSSIQQFVLGVGLIQDNYPELLKALYVINASAYFTIVFPLVKAVLANSIIGKMTIFGRDGWKEELLKTIDADVLPACLGGTRTDPDGNPQCNTFVNNRIYLISYSILNPTKFL</sequence>